<proteinExistence type="predicted"/>
<organism evidence="2 3">
    <name type="scientific">Oceanisphaera pacifica</name>
    <dbReference type="NCBI Taxonomy" id="2818389"/>
    <lineage>
        <taxon>Bacteria</taxon>
        <taxon>Pseudomonadati</taxon>
        <taxon>Pseudomonadota</taxon>
        <taxon>Gammaproteobacteria</taxon>
        <taxon>Aeromonadales</taxon>
        <taxon>Aeromonadaceae</taxon>
        <taxon>Oceanisphaera</taxon>
    </lineage>
</organism>
<sequence length="345" mass="40322">MMTSRFVINFISFFVFGVISVWLFTEVTVKAETYDSLVYYYFYNIISDKGLLDFILEHYDSAGKVEPGIYIFYSFFPSDLSVYSFVFINYFIILFFCYFLYFSLSFFQVKKDFLSPFFVILLIFYWYPNYMSLLWFWRNFLAVLVMSAAAFFIFNRRNFTGFFGVVLSLLFHYSSISYLVALLFSQPVVRACKIFNIYFSVFLAFAIGAFFGVFISFFIGFLAFFASGSGEWTANNNLVGGVVVLYMLSIQLCFLSCANKIKKHYNIYLFLLCIMFFVSGVSLSFFNNYFVVNRLLLMTSILFVPLFVLYRTYLTKLLLLLVSMLLLLGVLMTSKSLYGYLVFSN</sequence>
<feature type="transmembrane region" description="Helical" evidence="1">
    <location>
        <begin position="197"/>
        <end position="226"/>
    </location>
</feature>
<feature type="transmembrane region" description="Helical" evidence="1">
    <location>
        <begin position="238"/>
        <end position="258"/>
    </location>
</feature>
<name>A0ABS3NGL9_9GAMM</name>
<keyword evidence="1" id="KW-0812">Transmembrane</keyword>
<feature type="transmembrane region" description="Helical" evidence="1">
    <location>
        <begin position="113"/>
        <end position="128"/>
    </location>
</feature>
<comment type="caution">
    <text evidence="2">The sequence shown here is derived from an EMBL/GenBank/DDBJ whole genome shotgun (WGS) entry which is preliminary data.</text>
</comment>
<gene>
    <name evidence="2" type="ORF">J3U76_08830</name>
</gene>
<keyword evidence="1" id="KW-1133">Transmembrane helix</keyword>
<feature type="transmembrane region" description="Helical" evidence="1">
    <location>
        <begin position="80"/>
        <end position="101"/>
    </location>
</feature>
<keyword evidence="1" id="KW-0472">Membrane</keyword>
<evidence type="ECO:0000313" key="3">
    <source>
        <dbReference type="Proteomes" id="UP000664882"/>
    </source>
</evidence>
<keyword evidence="3" id="KW-1185">Reference proteome</keyword>
<protein>
    <submittedName>
        <fullName evidence="2">EpsG family protein</fullName>
    </submittedName>
</protein>
<evidence type="ECO:0000256" key="1">
    <source>
        <dbReference type="SAM" id="Phobius"/>
    </source>
</evidence>
<dbReference type="Proteomes" id="UP000664882">
    <property type="component" value="Unassembled WGS sequence"/>
</dbReference>
<reference evidence="2 3" key="1">
    <citation type="submission" date="2021-03" db="EMBL/GenBank/DDBJ databases">
        <title>Oceanisphaera sp. nov., isolated from the intestine.</title>
        <authorList>
            <person name="Zhao L.-H."/>
            <person name="Shi L.-F."/>
        </authorList>
    </citation>
    <scope>NUCLEOTIDE SEQUENCE [LARGE SCALE GENOMIC DNA]</scope>
    <source>
        <strain evidence="2 3">DM8</strain>
    </source>
</reference>
<dbReference type="EMBL" id="JAGDFX010000009">
    <property type="protein sequence ID" value="MBO1519729.1"/>
    <property type="molecule type" value="Genomic_DNA"/>
</dbReference>
<feature type="transmembrane region" description="Helical" evidence="1">
    <location>
        <begin position="6"/>
        <end position="24"/>
    </location>
</feature>
<feature type="transmembrane region" description="Helical" evidence="1">
    <location>
        <begin position="291"/>
        <end position="310"/>
    </location>
</feature>
<feature type="transmembrane region" description="Helical" evidence="1">
    <location>
        <begin position="265"/>
        <end position="285"/>
    </location>
</feature>
<accession>A0ABS3NGL9</accession>
<feature type="transmembrane region" description="Helical" evidence="1">
    <location>
        <begin position="160"/>
        <end position="185"/>
    </location>
</feature>
<feature type="transmembrane region" description="Helical" evidence="1">
    <location>
        <begin position="317"/>
        <end position="341"/>
    </location>
</feature>
<evidence type="ECO:0000313" key="2">
    <source>
        <dbReference type="EMBL" id="MBO1519729.1"/>
    </source>
</evidence>